<dbReference type="InterPro" id="IPR027417">
    <property type="entry name" value="P-loop_NTPase"/>
</dbReference>
<keyword evidence="3" id="KW-0813">Transport</keyword>
<feature type="transmembrane region" description="Helical" evidence="10">
    <location>
        <begin position="632"/>
        <end position="656"/>
    </location>
</feature>
<keyword evidence="5" id="KW-0677">Repeat</keyword>
<evidence type="ECO:0000313" key="13">
    <source>
        <dbReference type="Proteomes" id="UP000290900"/>
    </source>
</evidence>
<feature type="transmembrane region" description="Helical" evidence="10">
    <location>
        <begin position="1317"/>
        <end position="1341"/>
    </location>
</feature>
<feature type="transmembrane region" description="Helical" evidence="10">
    <location>
        <begin position="1209"/>
        <end position="1224"/>
    </location>
</feature>
<feature type="transmembrane region" description="Helical" evidence="10">
    <location>
        <begin position="600"/>
        <end position="626"/>
    </location>
</feature>
<feature type="domain" description="ABC transporter" evidence="11">
    <location>
        <begin position="858"/>
        <end position="1106"/>
    </location>
</feature>
<feature type="transmembrane region" description="Helical" evidence="10">
    <location>
        <begin position="559"/>
        <end position="579"/>
    </location>
</feature>
<dbReference type="GO" id="GO:0016887">
    <property type="term" value="F:ATP hydrolysis activity"/>
    <property type="evidence" value="ECO:0007669"/>
    <property type="project" value="InterPro"/>
</dbReference>
<dbReference type="Pfam" id="PF00005">
    <property type="entry name" value="ABC_tran"/>
    <property type="match status" value="2"/>
</dbReference>
<dbReference type="GO" id="GO:0005524">
    <property type="term" value="F:ATP binding"/>
    <property type="evidence" value="ECO:0007669"/>
    <property type="project" value="UniProtKB-KW"/>
</dbReference>
<evidence type="ECO:0000256" key="9">
    <source>
        <dbReference type="ARBA" id="ARBA00023136"/>
    </source>
</evidence>
<proteinExistence type="inferred from homology"/>
<evidence type="ECO:0000256" key="8">
    <source>
        <dbReference type="ARBA" id="ARBA00022989"/>
    </source>
</evidence>
<comment type="similarity">
    <text evidence="2">Belongs to the ABC transporter superfamily. ABCG family. PDR (TC 3.A.1.205) subfamily.</text>
</comment>
<feature type="transmembrane region" description="Helical" evidence="10">
    <location>
        <begin position="1236"/>
        <end position="1254"/>
    </location>
</feature>
<evidence type="ECO:0000256" key="6">
    <source>
        <dbReference type="ARBA" id="ARBA00022741"/>
    </source>
</evidence>
<comment type="subcellular location">
    <subcellularLocation>
        <location evidence="1">Membrane</location>
        <topology evidence="1">Multi-pass membrane protein</topology>
    </subcellularLocation>
</comment>
<dbReference type="STRING" id="13370.A0A448YQ29"/>
<evidence type="ECO:0000256" key="7">
    <source>
        <dbReference type="ARBA" id="ARBA00022840"/>
    </source>
</evidence>
<keyword evidence="9 10" id="KW-0472">Membrane</keyword>
<dbReference type="InterPro" id="IPR017871">
    <property type="entry name" value="ABC_transporter-like_CS"/>
</dbReference>
<evidence type="ECO:0000256" key="5">
    <source>
        <dbReference type="ARBA" id="ARBA00022737"/>
    </source>
</evidence>
<dbReference type="InterPro" id="IPR003439">
    <property type="entry name" value="ABC_transporter-like_ATP-bd"/>
</dbReference>
<feature type="transmembrane region" description="Helical" evidence="10">
    <location>
        <begin position="663"/>
        <end position="683"/>
    </location>
</feature>
<evidence type="ECO:0000256" key="3">
    <source>
        <dbReference type="ARBA" id="ARBA00022448"/>
    </source>
</evidence>
<dbReference type="Pfam" id="PF19055">
    <property type="entry name" value="ABC2_membrane_7"/>
    <property type="match status" value="1"/>
</dbReference>
<dbReference type="FunFam" id="3.40.50.300:FF:000054">
    <property type="entry name" value="ABC multidrug transporter atrF"/>
    <property type="match status" value="1"/>
</dbReference>
<name>A0A448YQ29_BRENA</name>
<dbReference type="Proteomes" id="UP000290900">
    <property type="component" value="Unassembled WGS sequence"/>
</dbReference>
<dbReference type="Pfam" id="PF01061">
    <property type="entry name" value="ABC2_membrane"/>
    <property type="match status" value="2"/>
</dbReference>
<evidence type="ECO:0000256" key="2">
    <source>
        <dbReference type="ARBA" id="ARBA00006012"/>
    </source>
</evidence>
<feature type="domain" description="ABC transporter" evidence="11">
    <location>
        <begin position="166"/>
        <end position="414"/>
    </location>
</feature>
<organism evidence="12 13">
    <name type="scientific">Brettanomyces naardenensis</name>
    <name type="common">Yeast</name>
    <dbReference type="NCBI Taxonomy" id="13370"/>
    <lineage>
        <taxon>Eukaryota</taxon>
        <taxon>Fungi</taxon>
        <taxon>Dikarya</taxon>
        <taxon>Ascomycota</taxon>
        <taxon>Saccharomycotina</taxon>
        <taxon>Pichiomycetes</taxon>
        <taxon>Pichiales</taxon>
        <taxon>Pichiaceae</taxon>
        <taxon>Brettanomyces</taxon>
    </lineage>
</organism>
<protein>
    <submittedName>
        <fullName evidence="12">DEKNAAC104081</fullName>
    </submittedName>
</protein>
<evidence type="ECO:0000313" key="12">
    <source>
        <dbReference type="EMBL" id="VEU23039.1"/>
    </source>
</evidence>
<sequence length="1518" mass="170598">MIHAGTRPIYLGIFTECGIFLGLPFDCVGDSIELMYQSSTSSGSIPAGFGSDRPATVSDDEQEDIVQLYETVTRSITVDHDNNVLTRLSTLTHTLSHLSHAAMQSFVIDPNDFDLKRVLDFIADRNVEQGLNQKKTNVVFKDLTVYGKNSAASVVKDVGTIFAPFHKSVQLPQTTKTRQIIRDVAGFALPGTLTLVLGRPGSGCTTFLKTIAGETQTYVGVEGEITYDGIDRKQMVQQFRNQIIYVPELDDHFPYLTVEQTLKFAIGCKTPKVRIDNLSRKDYINTIKDLYTVLFGIKHVEKTLVGNDFVRGISGGQRKRVSIAEAMATRGTVFCYDNATRGLDASTALEFVEALRTSTNIARTTCLVTAYQASESIYELFDMVTILYLGRQVFFGPTDKAVDYFIRLGFQRAPRQTSAEFLTAVTDPDDRSPMPGFEDKVPCTPNEFEQCWRKSPEFAALQEDISHQLSSANALSTSKLFHEVHHQEKQVLSRSNSKYVVNYFEQLRLCCTRSFYNILNNKSYTVTQVSAALLQSFVVGSMYYNTSNSTAGAFSRSGVLFFALLYFLIMTIAEISSLFENKPILNKQRGYTMYHPSADLISNQLIGLQVRFISIFLFSLVLYFLANLKREAGSFFTFLLFVNLGVQATDSIFIFLSSLCPSLSAANGLTGLFMMAAILYSSFMVQRPSMYWWFEWFSYINPVLYGFEAMITTEFHGRMMPCASAQLVPSGSSYENVSLSNQACAIVGSALTLEKYPSAGNSVSGDIYINLSFEYSYSHTWRNMGILFGFIVGIVFLNSLLVEFFNPIEATSDKLLFIRGGQLPEGLIDGDPEKGDLEKERQRNVTSRHISSLLPVKLGSSDIFMWNHINFTVPYEGKQRKLLDDVQGYVLPGTLTALMGESGAGKTTLLNVLSQRTDVGIVAGDFLINGKPLDRSFERRTGYVQQQDLHIAELTVRESLLFAARLRRPARVPDSEKVEYVDRIMSMLDMQDYADAIAGNTGYGLNVEQRKKLSIATELVAKPSLLLFLDEPTSGLDSQSAWAIVKILRQLAGAGQAILCTIHQPSATLFEQFDRLLLLQRGGQTTYFGDIGKSSKTVIRYFESHGARGCLSKENPAEYILDVIGAGATASSEKDWAKVWLESDEYIQAAQEIEQLIESTSSKNVAKSSEDASELQNTFATSYSFQFLQVLLRTWTQLYRDMDYIKSKLMLMVIAGLMHGFTFWDVKETAIGMQNTLFASFIAMIMSAPLINQIQSRAIQSRELFEVRESKSNTFHWSALLLSQFLVEVPYSVLFSTFYFIAFYFPIQLPLKASVCGFWWFTYCIFFQLYYLSFGLTVVYFSPDLPSANVMTAMLLNFVISFCGVVQPPSLLPGFWKFMWRLSPLTYFVENMVATTLHDRPVHCSAKELNYLKPPEGMTCGEYLKPFFESNDGYVANPEAVSKCGICKFSVGDQYLSTLGMSFYHRWRNIGLFCVYIVFNLACLLGIYYLLRVRGLDLPKFKLFKKGKDEKDDEDKEN</sequence>
<dbReference type="SUPFAM" id="SSF52540">
    <property type="entry name" value="P-loop containing nucleoside triphosphate hydrolases"/>
    <property type="match status" value="2"/>
</dbReference>
<dbReference type="PROSITE" id="PS00211">
    <property type="entry name" value="ABC_TRANSPORTER_1"/>
    <property type="match status" value="1"/>
</dbReference>
<gene>
    <name evidence="12" type="ORF">BRENAR_LOCUS3770</name>
</gene>
<dbReference type="Pfam" id="PF14510">
    <property type="entry name" value="ABC_trans_N"/>
    <property type="match status" value="1"/>
</dbReference>
<feature type="transmembrane region" description="Helical" evidence="10">
    <location>
        <begin position="1275"/>
        <end position="1305"/>
    </location>
</feature>
<evidence type="ECO:0000256" key="4">
    <source>
        <dbReference type="ARBA" id="ARBA00022692"/>
    </source>
</evidence>
<dbReference type="GO" id="GO:0140359">
    <property type="term" value="F:ABC-type transporter activity"/>
    <property type="evidence" value="ECO:0007669"/>
    <property type="project" value="InterPro"/>
</dbReference>
<evidence type="ECO:0000256" key="10">
    <source>
        <dbReference type="SAM" id="Phobius"/>
    </source>
</evidence>
<keyword evidence="6" id="KW-0547">Nucleotide-binding</keyword>
<dbReference type="CDD" id="cd03233">
    <property type="entry name" value="ABCG_PDR_domain1"/>
    <property type="match status" value="1"/>
</dbReference>
<dbReference type="InterPro" id="IPR013525">
    <property type="entry name" value="ABC2_TM"/>
</dbReference>
<dbReference type="InterPro" id="IPR003593">
    <property type="entry name" value="AAA+_ATPase"/>
</dbReference>
<dbReference type="InterPro" id="IPR034003">
    <property type="entry name" value="ABCG_PDR_2"/>
</dbReference>
<dbReference type="InterPro" id="IPR029481">
    <property type="entry name" value="ABC_trans_N"/>
</dbReference>
<accession>A0A448YQ29</accession>
<dbReference type="SMART" id="SM00382">
    <property type="entry name" value="AAA"/>
    <property type="match status" value="2"/>
</dbReference>
<keyword evidence="7" id="KW-0067">ATP-binding</keyword>
<dbReference type="InterPro" id="IPR034001">
    <property type="entry name" value="ABCG_PDR_1"/>
</dbReference>
<dbReference type="FunCoup" id="A0A448YQ29">
    <property type="interactions" value="264"/>
</dbReference>
<keyword evidence="4 10" id="KW-0812">Transmembrane</keyword>
<dbReference type="GO" id="GO:1990961">
    <property type="term" value="P:xenobiotic detoxification by transmembrane export across the plasma membrane"/>
    <property type="evidence" value="ECO:0007669"/>
    <property type="project" value="UniProtKB-ARBA"/>
</dbReference>
<dbReference type="PROSITE" id="PS50893">
    <property type="entry name" value="ABC_TRANSPORTER_2"/>
    <property type="match status" value="2"/>
</dbReference>
<dbReference type="CDD" id="cd03232">
    <property type="entry name" value="ABCG_PDR_domain2"/>
    <property type="match status" value="1"/>
</dbReference>
<evidence type="ECO:0000256" key="1">
    <source>
        <dbReference type="ARBA" id="ARBA00004141"/>
    </source>
</evidence>
<dbReference type="Pfam" id="PF06422">
    <property type="entry name" value="PDR_CDR"/>
    <property type="match status" value="1"/>
</dbReference>
<dbReference type="EMBL" id="CAACVR010000034">
    <property type="protein sequence ID" value="VEU23039.1"/>
    <property type="molecule type" value="Genomic_DNA"/>
</dbReference>
<dbReference type="InParanoid" id="A0A448YQ29"/>
<dbReference type="PANTHER" id="PTHR19241">
    <property type="entry name" value="ATP-BINDING CASSETTE TRANSPORTER"/>
    <property type="match status" value="1"/>
</dbReference>
<evidence type="ECO:0000259" key="11">
    <source>
        <dbReference type="PROSITE" id="PS50893"/>
    </source>
</evidence>
<dbReference type="GO" id="GO:0016020">
    <property type="term" value="C:membrane"/>
    <property type="evidence" value="ECO:0007669"/>
    <property type="project" value="UniProtKB-SubCell"/>
</dbReference>
<dbReference type="OrthoDB" id="245989at2759"/>
<dbReference type="InterPro" id="IPR043926">
    <property type="entry name" value="ABCG_dom"/>
</dbReference>
<reference evidence="12 13" key="1">
    <citation type="submission" date="2018-12" db="EMBL/GenBank/DDBJ databases">
        <authorList>
            <person name="Tiukova I."/>
            <person name="Dainat J."/>
        </authorList>
    </citation>
    <scope>NUCLEOTIDE SEQUENCE [LARGE SCALE GENOMIC DNA]</scope>
</reference>
<feature type="transmembrane region" description="Helical" evidence="10">
    <location>
        <begin position="1353"/>
        <end position="1376"/>
    </location>
</feature>
<dbReference type="Gene3D" id="3.40.50.300">
    <property type="entry name" value="P-loop containing nucleotide triphosphate hydrolases"/>
    <property type="match status" value="2"/>
</dbReference>
<keyword evidence="8 10" id="KW-1133">Transmembrane helix</keyword>
<keyword evidence="13" id="KW-1185">Reference proteome</keyword>
<dbReference type="InterPro" id="IPR010929">
    <property type="entry name" value="PDR_CDR_ABC"/>
</dbReference>
<feature type="transmembrane region" description="Helical" evidence="10">
    <location>
        <begin position="1470"/>
        <end position="1491"/>
    </location>
</feature>
<feature type="transmembrane region" description="Helical" evidence="10">
    <location>
        <begin position="784"/>
        <end position="805"/>
    </location>
</feature>